<evidence type="ECO:0000256" key="5">
    <source>
        <dbReference type="ARBA" id="ARBA00022989"/>
    </source>
</evidence>
<comment type="subunit">
    <text evidence="7">The complex comprises the extracytoplasmic solute receptor protein and the two transmembrane proteins.</text>
</comment>
<accession>A0ABU1YT69</accession>
<feature type="transmembrane region" description="Helical" evidence="7">
    <location>
        <begin position="426"/>
        <end position="447"/>
    </location>
</feature>
<keyword evidence="4 7" id="KW-0812">Transmembrane</keyword>
<dbReference type="EMBL" id="JAVDXU010000004">
    <property type="protein sequence ID" value="MDR7272056.1"/>
    <property type="molecule type" value="Genomic_DNA"/>
</dbReference>
<sequence>MISMEHFPPLMFAGLILVMLIGFPVAFSLAALGLACGFFAVSQGWFPPEFMSALPQNVFGILSNDLLLAIPFFTLMGSLLEKCGLAEDMLDSMGQLFGPVRGGLGYSVIIVGFILGAITGTVAGQVIAMAMISLPVMMRYGYNMRYATGVLAASGTITQLVPPSLVLVVLADQLGRSVGDMYKGAWGPSILQVLIFALYTFVLSRVKPHHVPGVPKEARTLQGWALWAKCLRGIVPSAVLIFAVLGSMGGLPGINTAICTPTEAGAMGAVGAFVLAAMHRRLSWPLIKETMLNTMRITAMVVFILIGSRTFSLVFQGVEGGRWIEHMLSDLPGGQIGFLIVVNLFIFFLAFFLDFFEIAFIILPLLGPVADKMGIDLVWFGVMLCVNMQTSFMHPPFGFALFYLRGISDTLFKNGSIPKKVESNDIYLGSIPWVLMQLILVAIVIFFPQTVTAFLDKEKAVDLNQASELLQQMGGHDKPADMSSDDASKLFAPELPASSASAPTDDGDAVRRALEEAAKK</sequence>
<dbReference type="PANTHER" id="PTHR33362">
    <property type="entry name" value="SIALIC ACID TRAP TRANSPORTER PERMEASE PROTEIN SIAT-RELATED"/>
    <property type="match status" value="1"/>
</dbReference>
<comment type="subcellular location">
    <subcellularLocation>
        <location evidence="1 7">Cell inner membrane</location>
        <topology evidence="1 7">Multi-pass membrane protein</topology>
    </subcellularLocation>
</comment>
<evidence type="ECO:0000313" key="9">
    <source>
        <dbReference type="EMBL" id="MDR7272056.1"/>
    </source>
</evidence>
<keyword evidence="5 7" id="KW-1133">Transmembrane helix</keyword>
<feature type="transmembrane region" description="Helical" evidence="7">
    <location>
        <begin position="12"/>
        <end position="41"/>
    </location>
</feature>
<evidence type="ECO:0000259" key="8">
    <source>
        <dbReference type="Pfam" id="PF06808"/>
    </source>
</evidence>
<dbReference type="InterPro" id="IPR010656">
    <property type="entry name" value="DctM"/>
</dbReference>
<feature type="transmembrane region" description="Helical" evidence="7">
    <location>
        <begin position="185"/>
        <end position="203"/>
    </location>
</feature>
<evidence type="ECO:0000256" key="7">
    <source>
        <dbReference type="RuleBase" id="RU369079"/>
    </source>
</evidence>
<keyword evidence="10" id="KW-1185">Reference proteome</keyword>
<feature type="transmembrane region" description="Helical" evidence="7">
    <location>
        <begin position="146"/>
        <end position="170"/>
    </location>
</feature>
<dbReference type="NCBIfam" id="TIGR00786">
    <property type="entry name" value="dctM"/>
    <property type="match status" value="1"/>
</dbReference>
<gene>
    <name evidence="9" type="ORF">J2X20_004730</name>
</gene>
<evidence type="ECO:0000313" key="10">
    <source>
        <dbReference type="Proteomes" id="UP001180453"/>
    </source>
</evidence>
<keyword evidence="2" id="KW-1003">Cell membrane</keyword>
<keyword evidence="7" id="KW-0813">Transport</keyword>
<evidence type="ECO:0000256" key="1">
    <source>
        <dbReference type="ARBA" id="ARBA00004429"/>
    </source>
</evidence>
<comment type="function">
    <text evidence="7">Part of the tripartite ATP-independent periplasmic (TRAP) transport system.</text>
</comment>
<organism evidence="9 10">
    <name type="scientific">Roseateles saccharophilus</name>
    <name type="common">Pseudomonas saccharophila</name>
    <dbReference type="NCBI Taxonomy" id="304"/>
    <lineage>
        <taxon>Bacteria</taxon>
        <taxon>Pseudomonadati</taxon>
        <taxon>Pseudomonadota</taxon>
        <taxon>Betaproteobacteria</taxon>
        <taxon>Burkholderiales</taxon>
        <taxon>Sphaerotilaceae</taxon>
        <taxon>Roseateles</taxon>
    </lineage>
</organism>
<dbReference type="Proteomes" id="UP001180453">
    <property type="component" value="Unassembled WGS sequence"/>
</dbReference>
<feature type="transmembrane region" description="Helical" evidence="7">
    <location>
        <begin position="297"/>
        <end position="318"/>
    </location>
</feature>
<feature type="transmembrane region" description="Helical" evidence="7">
    <location>
        <begin position="224"/>
        <end position="248"/>
    </location>
</feature>
<dbReference type="PANTHER" id="PTHR33362:SF7">
    <property type="entry name" value="SLL1103 PROTEIN"/>
    <property type="match status" value="1"/>
</dbReference>
<feature type="domain" description="TRAP C4-dicarboxylate transport system permease DctM subunit" evidence="8">
    <location>
        <begin position="13"/>
        <end position="449"/>
    </location>
</feature>
<dbReference type="InterPro" id="IPR004681">
    <property type="entry name" value="TRAP_DctM"/>
</dbReference>
<feature type="transmembrane region" description="Helical" evidence="7">
    <location>
        <begin position="338"/>
        <end position="366"/>
    </location>
</feature>
<keyword evidence="6 7" id="KW-0472">Membrane</keyword>
<feature type="transmembrane region" description="Helical" evidence="7">
    <location>
        <begin position="254"/>
        <end position="276"/>
    </location>
</feature>
<evidence type="ECO:0000256" key="4">
    <source>
        <dbReference type="ARBA" id="ARBA00022692"/>
    </source>
</evidence>
<proteinExistence type="inferred from homology"/>
<feature type="transmembrane region" description="Helical" evidence="7">
    <location>
        <begin position="106"/>
        <end position="134"/>
    </location>
</feature>
<comment type="similarity">
    <text evidence="7">Belongs to the TRAP transporter large permease family.</text>
</comment>
<comment type="caution">
    <text evidence="9">The sequence shown here is derived from an EMBL/GenBank/DDBJ whole genome shotgun (WGS) entry which is preliminary data.</text>
</comment>
<feature type="transmembrane region" description="Helical" evidence="7">
    <location>
        <begin position="378"/>
        <end position="406"/>
    </location>
</feature>
<evidence type="ECO:0000256" key="3">
    <source>
        <dbReference type="ARBA" id="ARBA00022519"/>
    </source>
</evidence>
<protein>
    <recommendedName>
        <fullName evidence="7">TRAP transporter large permease protein</fullName>
    </recommendedName>
</protein>
<name>A0ABU1YT69_ROSSA</name>
<reference evidence="9 10" key="1">
    <citation type="submission" date="2023-07" db="EMBL/GenBank/DDBJ databases">
        <title>Sorghum-associated microbial communities from plants grown in Nebraska, USA.</title>
        <authorList>
            <person name="Schachtman D."/>
        </authorList>
    </citation>
    <scope>NUCLEOTIDE SEQUENCE [LARGE SCALE GENOMIC DNA]</scope>
    <source>
        <strain evidence="9 10">BE314</strain>
    </source>
</reference>
<keyword evidence="3 7" id="KW-0997">Cell inner membrane</keyword>
<feature type="transmembrane region" description="Helical" evidence="7">
    <location>
        <begin position="61"/>
        <end position="80"/>
    </location>
</feature>
<evidence type="ECO:0000256" key="6">
    <source>
        <dbReference type="ARBA" id="ARBA00023136"/>
    </source>
</evidence>
<evidence type="ECO:0000256" key="2">
    <source>
        <dbReference type="ARBA" id="ARBA00022475"/>
    </source>
</evidence>
<dbReference type="Pfam" id="PF06808">
    <property type="entry name" value="DctM"/>
    <property type="match status" value="1"/>
</dbReference>